<keyword evidence="4" id="KW-1185">Reference proteome</keyword>
<organism evidence="3 4">
    <name type="scientific">Cymbomonas tetramitiformis</name>
    <dbReference type="NCBI Taxonomy" id="36881"/>
    <lineage>
        <taxon>Eukaryota</taxon>
        <taxon>Viridiplantae</taxon>
        <taxon>Chlorophyta</taxon>
        <taxon>Pyramimonadophyceae</taxon>
        <taxon>Pyramimonadales</taxon>
        <taxon>Pyramimonadaceae</taxon>
        <taxon>Cymbomonas</taxon>
    </lineage>
</organism>
<evidence type="ECO:0000256" key="1">
    <source>
        <dbReference type="SAM" id="MobiDB-lite"/>
    </source>
</evidence>
<sequence>MGLHPDIRTYLQSEHAACITDAWNPARCPAVCVIDLMWLLFRFRGRTGLELVRFVLRQARDFYYAGGAHIALLTDNPRATPSQKHAEQKRRSAAARKRARDDDGDGDDGAEIEAAMMSLALDDTVAPTDMPRAFADRTFRADLMRYLHRAVADAVIEWFRPPAGHSANEYTLITRFGEHGTTCYTWNGLRDRKWTTTTPTDGSSLARLRANLDDDVHGEADVAALHVVDFASSSTPRREEAFRGARETGVIIRTVDSDSIPILLLHRERAGASSVPLHLWLVAGGSRSSAAVPSNDPEANKLIWANESRRIVDIDALHDSVAAAGFTGTAFCAFCVIMGTDFNRKLICNAAYKTLRPHLVSWLRTVDNREEASEWDAAFIRRHCQRLRDMVGKRVALAATAEDFERAAWALLYWRSPRLAADFASPSSSRACHEEDEAK</sequence>
<comment type="caution">
    <text evidence="3">The sequence shown here is derived from an EMBL/GenBank/DDBJ whole genome shotgun (WGS) entry which is preliminary data.</text>
</comment>
<proteinExistence type="predicted"/>
<gene>
    <name evidence="3" type="ORF">CYMTET_44739</name>
    <name evidence="2" type="ORF">CYMTET_44742</name>
</gene>
<evidence type="ECO:0000313" key="3">
    <source>
        <dbReference type="EMBL" id="KAK3245710.1"/>
    </source>
</evidence>
<reference evidence="3 4" key="1">
    <citation type="journal article" date="2015" name="Genome Biol. Evol.">
        <title>Comparative Genomics of a Bacterivorous Green Alga Reveals Evolutionary Causalities and Consequences of Phago-Mixotrophic Mode of Nutrition.</title>
        <authorList>
            <person name="Burns J.A."/>
            <person name="Paasch A."/>
            <person name="Narechania A."/>
            <person name="Kim E."/>
        </authorList>
    </citation>
    <scope>NUCLEOTIDE SEQUENCE [LARGE SCALE GENOMIC DNA]</scope>
    <source>
        <strain evidence="3">PLY_AMNH</strain>
    </source>
</reference>
<dbReference type="AlphaFoldDB" id="A0AAE0F0E4"/>
<reference evidence="3" key="2">
    <citation type="submission" date="2023-06" db="EMBL/GenBank/DDBJ databases">
        <title>Long-read-based genome assembly of the green algal bacterivore Cymbomonas tetramitiformis.</title>
        <authorList>
            <person name="Gyaltshen Y."/>
            <person name="Rozenberg A."/>
            <person name="Paasch A."/>
            <person name="Burns J.A."/>
            <person name="Warring S."/>
            <person name="Larson R."/>
            <person name="Maurer-Alcala X."/>
            <person name="Dacks J."/>
            <person name="Kim E."/>
        </authorList>
    </citation>
    <scope>NUCLEOTIDE SEQUENCE</scope>
    <source>
        <strain evidence="3">PLY_AMNH</strain>
    </source>
</reference>
<name>A0AAE0F0E4_9CHLO</name>
<feature type="region of interest" description="Disordered" evidence="1">
    <location>
        <begin position="75"/>
        <end position="108"/>
    </location>
</feature>
<dbReference type="Proteomes" id="UP001190700">
    <property type="component" value="Unassembled WGS sequence"/>
</dbReference>
<evidence type="ECO:0000313" key="4">
    <source>
        <dbReference type="Proteomes" id="UP001190700"/>
    </source>
</evidence>
<dbReference type="EMBL" id="LGRX02030384">
    <property type="protein sequence ID" value="KAK3245702.1"/>
    <property type="molecule type" value="Genomic_DNA"/>
</dbReference>
<dbReference type="EMBL" id="LGRX02030383">
    <property type="protein sequence ID" value="KAK3245710.1"/>
    <property type="molecule type" value="Genomic_DNA"/>
</dbReference>
<evidence type="ECO:0000313" key="2">
    <source>
        <dbReference type="EMBL" id="KAK3245702.1"/>
    </source>
</evidence>
<protein>
    <submittedName>
        <fullName evidence="3">Uncharacterized protein</fullName>
    </submittedName>
</protein>
<accession>A0AAE0F0E4</accession>